<name>A0A9P0MZF5_SPOLI</name>
<proteinExistence type="predicted"/>
<accession>A0A9P0MZF5</accession>
<evidence type="ECO:0000313" key="1">
    <source>
        <dbReference type="EMBL" id="CAH1636005.1"/>
    </source>
</evidence>
<organism evidence="1 2">
    <name type="scientific">Spodoptera littoralis</name>
    <name type="common">Egyptian cotton leafworm</name>
    <dbReference type="NCBI Taxonomy" id="7109"/>
    <lineage>
        <taxon>Eukaryota</taxon>
        <taxon>Metazoa</taxon>
        <taxon>Ecdysozoa</taxon>
        <taxon>Arthropoda</taxon>
        <taxon>Hexapoda</taxon>
        <taxon>Insecta</taxon>
        <taxon>Pterygota</taxon>
        <taxon>Neoptera</taxon>
        <taxon>Endopterygota</taxon>
        <taxon>Lepidoptera</taxon>
        <taxon>Glossata</taxon>
        <taxon>Ditrysia</taxon>
        <taxon>Noctuoidea</taxon>
        <taxon>Noctuidae</taxon>
        <taxon>Amphipyrinae</taxon>
        <taxon>Spodoptera</taxon>
    </lineage>
</organism>
<dbReference type="EMBL" id="LR824543">
    <property type="protein sequence ID" value="CAH1636005.1"/>
    <property type="molecule type" value="Genomic_DNA"/>
</dbReference>
<dbReference type="Proteomes" id="UP001153321">
    <property type="component" value="Chromosome 12"/>
</dbReference>
<evidence type="ECO:0000313" key="2">
    <source>
        <dbReference type="Proteomes" id="UP001153321"/>
    </source>
</evidence>
<dbReference type="AlphaFoldDB" id="A0A9P0MZF5"/>
<gene>
    <name evidence="1" type="ORF">SPLIT_LOCUS1367</name>
</gene>
<protein>
    <submittedName>
        <fullName evidence="1">Uncharacterized protein</fullName>
    </submittedName>
</protein>
<sequence length="18" mass="2352">MFSFTVRQWYVNNLRNYI</sequence>
<keyword evidence="2" id="KW-1185">Reference proteome</keyword>
<reference evidence="1" key="1">
    <citation type="submission" date="2022-02" db="EMBL/GenBank/DDBJ databases">
        <authorList>
            <person name="King R."/>
        </authorList>
    </citation>
    <scope>NUCLEOTIDE SEQUENCE</scope>
</reference>